<proteinExistence type="predicted"/>
<dbReference type="EMBL" id="IACK01131208">
    <property type="protein sequence ID" value="LAA87743.1"/>
    <property type="molecule type" value="Transcribed_RNA"/>
</dbReference>
<sequence length="173" mass="18776">MSTKQYFHPQIRAVPPILEPIQAGFPPPPTEDLERPSPNFPRSTREAPSTPTSLSISPPQPPRGTKLKQTRINQVTFRSTQLGASLCMCVCVGGRGSPEVQPQPCATASLCFSPKTQQKKYTSQTWLAGGPFWGASHPFFSRKLTSLSIEADPTSNMLAGGPFFGGGHTFFSR</sequence>
<dbReference type="AlphaFoldDB" id="A0A2D4IU41"/>
<feature type="compositionally biased region" description="Low complexity" evidence="1">
    <location>
        <begin position="48"/>
        <end position="57"/>
    </location>
</feature>
<name>A0A2D4IU41_MICLE</name>
<reference evidence="2" key="2">
    <citation type="submission" date="2017-11" db="EMBL/GenBank/DDBJ databases">
        <title>Coralsnake Venomics: Analyses of Venom Gland Transcriptomes and Proteomes of Six Brazilian Taxa.</title>
        <authorList>
            <person name="Aird S.D."/>
            <person name="Jorge da Silva N."/>
            <person name="Qiu L."/>
            <person name="Villar-Briones A."/>
            <person name="Aparecida-Saddi V."/>
            <person name="Campos-Telles M.P."/>
            <person name="Grau M."/>
            <person name="Mikheyev A.S."/>
        </authorList>
    </citation>
    <scope>NUCLEOTIDE SEQUENCE</scope>
    <source>
        <tissue evidence="2">Venom_gland</tissue>
    </source>
</reference>
<accession>A0A2D4IU41</accession>
<evidence type="ECO:0000256" key="1">
    <source>
        <dbReference type="SAM" id="MobiDB-lite"/>
    </source>
</evidence>
<protein>
    <submittedName>
        <fullName evidence="2">Uncharacterized protein</fullName>
    </submittedName>
</protein>
<reference evidence="2" key="1">
    <citation type="submission" date="2017-07" db="EMBL/GenBank/DDBJ databases">
        <authorList>
            <person name="Mikheyev A."/>
            <person name="Grau M."/>
        </authorList>
    </citation>
    <scope>NUCLEOTIDE SEQUENCE</scope>
    <source>
        <tissue evidence="2">Venom_gland</tissue>
    </source>
</reference>
<feature type="region of interest" description="Disordered" evidence="1">
    <location>
        <begin position="1"/>
        <end position="68"/>
    </location>
</feature>
<evidence type="ECO:0000313" key="2">
    <source>
        <dbReference type="EMBL" id="LAA87743.1"/>
    </source>
</evidence>
<organism evidence="2">
    <name type="scientific">Micrurus lemniscatus lemniscatus</name>
    <dbReference type="NCBI Taxonomy" id="129467"/>
    <lineage>
        <taxon>Eukaryota</taxon>
        <taxon>Metazoa</taxon>
        <taxon>Chordata</taxon>
        <taxon>Craniata</taxon>
        <taxon>Vertebrata</taxon>
        <taxon>Euteleostomi</taxon>
        <taxon>Lepidosauria</taxon>
        <taxon>Squamata</taxon>
        <taxon>Bifurcata</taxon>
        <taxon>Unidentata</taxon>
        <taxon>Episquamata</taxon>
        <taxon>Toxicofera</taxon>
        <taxon>Serpentes</taxon>
        <taxon>Colubroidea</taxon>
        <taxon>Elapidae</taxon>
        <taxon>Elapinae</taxon>
        <taxon>Micrurus</taxon>
    </lineage>
</organism>